<gene>
    <name evidence="1" type="ORF">L2E82_35765</name>
</gene>
<sequence length="249" mass="28404">MVRSVCGQLLLRATLDLSFSIFFPVEPTEAPEVRDSMSRNSDLAMVQAGCFESAEFRNFRALPRSEQLAWQKRHHEKYAIRTPQPYDETLVREFYVALIPTVLYYHNTVFVGRTKVTVTPEAIIDYLQVPVDSDVEYQEGFVVRAPLQGIHGELAASLRRDGDDRWIPGTNDLKYSSLCVDLAVWTLFIKSNIIPSKHHTVLSPDTARCLYSERGQEVHCLCFAVIFLMKHAKGFYHPMVNHEVISPNA</sequence>
<name>A0ACB9BPQ3_CICIN</name>
<organism evidence="1 2">
    <name type="scientific">Cichorium intybus</name>
    <name type="common">Chicory</name>
    <dbReference type="NCBI Taxonomy" id="13427"/>
    <lineage>
        <taxon>Eukaryota</taxon>
        <taxon>Viridiplantae</taxon>
        <taxon>Streptophyta</taxon>
        <taxon>Embryophyta</taxon>
        <taxon>Tracheophyta</taxon>
        <taxon>Spermatophyta</taxon>
        <taxon>Magnoliopsida</taxon>
        <taxon>eudicotyledons</taxon>
        <taxon>Gunneridae</taxon>
        <taxon>Pentapetalae</taxon>
        <taxon>asterids</taxon>
        <taxon>campanulids</taxon>
        <taxon>Asterales</taxon>
        <taxon>Asteraceae</taxon>
        <taxon>Cichorioideae</taxon>
        <taxon>Cichorieae</taxon>
        <taxon>Cichoriinae</taxon>
        <taxon>Cichorium</taxon>
    </lineage>
</organism>
<protein>
    <submittedName>
        <fullName evidence="1">Uncharacterized protein</fullName>
    </submittedName>
</protein>
<evidence type="ECO:0000313" key="1">
    <source>
        <dbReference type="EMBL" id="KAI3724001.1"/>
    </source>
</evidence>
<proteinExistence type="predicted"/>
<keyword evidence="2" id="KW-1185">Reference proteome</keyword>
<reference evidence="2" key="1">
    <citation type="journal article" date="2022" name="Mol. Ecol. Resour.">
        <title>The genomes of chicory, endive, great burdock and yacon provide insights into Asteraceae palaeo-polyploidization history and plant inulin production.</title>
        <authorList>
            <person name="Fan W."/>
            <person name="Wang S."/>
            <person name="Wang H."/>
            <person name="Wang A."/>
            <person name="Jiang F."/>
            <person name="Liu H."/>
            <person name="Zhao H."/>
            <person name="Xu D."/>
            <person name="Zhang Y."/>
        </authorList>
    </citation>
    <scope>NUCLEOTIDE SEQUENCE [LARGE SCALE GENOMIC DNA]</scope>
    <source>
        <strain evidence="2">cv. Punajuju</strain>
    </source>
</reference>
<comment type="caution">
    <text evidence="1">The sequence shown here is derived from an EMBL/GenBank/DDBJ whole genome shotgun (WGS) entry which is preliminary data.</text>
</comment>
<evidence type="ECO:0000313" key="2">
    <source>
        <dbReference type="Proteomes" id="UP001055811"/>
    </source>
</evidence>
<reference evidence="1 2" key="2">
    <citation type="journal article" date="2022" name="Mol. Ecol. Resour.">
        <title>The genomes of chicory, endive, great burdock and yacon provide insights into Asteraceae paleo-polyploidization history and plant inulin production.</title>
        <authorList>
            <person name="Fan W."/>
            <person name="Wang S."/>
            <person name="Wang H."/>
            <person name="Wang A."/>
            <person name="Jiang F."/>
            <person name="Liu H."/>
            <person name="Zhao H."/>
            <person name="Xu D."/>
            <person name="Zhang Y."/>
        </authorList>
    </citation>
    <scope>NUCLEOTIDE SEQUENCE [LARGE SCALE GENOMIC DNA]</scope>
    <source>
        <strain evidence="2">cv. Punajuju</strain>
        <tissue evidence="1">Leaves</tissue>
    </source>
</reference>
<dbReference type="Proteomes" id="UP001055811">
    <property type="component" value="Linkage Group LG06"/>
</dbReference>
<dbReference type="EMBL" id="CM042014">
    <property type="protein sequence ID" value="KAI3724001.1"/>
    <property type="molecule type" value="Genomic_DNA"/>
</dbReference>
<accession>A0ACB9BPQ3</accession>